<evidence type="ECO:0000256" key="5">
    <source>
        <dbReference type="ARBA" id="ARBA00022692"/>
    </source>
</evidence>
<name>A0A084EK03_SPHYA</name>
<comment type="subcellular location">
    <subcellularLocation>
        <location evidence="1">Cell outer membrane</location>
        <topology evidence="1">Multi-pass membrane protein</topology>
    </subcellularLocation>
</comment>
<dbReference type="PANTHER" id="PTHR32552">
    <property type="entry name" value="FERRICHROME IRON RECEPTOR-RELATED"/>
    <property type="match status" value="1"/>
</dbReference>
<dbReference type="InterPro" id="IPR000531">
    <property type="entry name" value="Beta-barrel_TonB"/>
</dbReference>
<evidence type="ECO:0000259" key="12">
    <source>
        <dbReference type="SMART" id="SM00965"/>
    </source>
</evidence>
<evidence type="ECO:0000313" key="14">
    <source>
        <dbReference type="Proteomes" id="UP000028534"/>
    </source>
</evidence>
<evidence type="ECO:0000256" key="9">
    <source>
        <dbReference type="ARBA" id="ARBA00023136"/>
    </source>
</evidence>
<evidence type="ECO:0000256" key="2">
    <source>
        <dbReference type="ARBA" id="ARBA00022448"/>
    </source>
</evidence>
<keyword evidence="7" id="KW-0406">Ion transport</keyword>
<keyword evidence="3" id="KW-1134">Transmembrane beta strand</keyword>
<evidence type="ECO:0000256" key="4">
    <source>
        <dbReference type="ARBA" id="ARBA00022496"/>
    </source>
</evidence>
<dbReference type="PATRIC" id="fig|13690.10.peg.2925"/>
<dbReference type="InterPro" id="IPR012910">
    <property type="entry name" value="Plug_dom"/>
</dbReference>
<protein>
    <submittedName>
        <fullName evidence="13">Outer membrane receptor protein</fullName>
    </submittedName>
</protein>
<evidence type="ECO:0000313" key="13">
    <source>
        <dbReference type="EMBL" id="KEZ18295.1"/>
    </source>
</evidence>
<dbReference type="AlphaFoldDB" id="A0A084EK03"/>
<dbReference type="InterPro" id="IPR039426">
    <property type="entry name" value="TonB-dep_rcpt-like"/>
</dbReference>
<sequence length="847" mass="91310">MSVIRRCRRAGVARPGRHALRRIATIGAPLFVALPIVPAPAFARNGTDTSFDIPRQKLETAIQQLALQAGRQIVFPSALAGSTTSHRLSGTMPFSSALRRLLKGSGLTFRETDAHVILIEPASPVRSTTDIAAAASPSPLPLARPLIVTAQRRTDPVSFAGDLRLRPSAAGIAALVEASPGISSEPGNAGQRALVVRGVGMAGESTTLVYFGDVPIAGPSGTGSDAARTTSDLSLVDVAQVRIARTARSAEHGVGALAGEIEIAPEEPHLGQWGGGASLGLGMQQGGEPDLSASSTLNIPLGERAALRATAYASRAGGYVDNVRTGARNVNDDDISGLRLIARIVPQPDLDISALLTWQHRRIADASSWFQSLGPYRTDRYFAAPTTHDFLMGRLKIGYGGGPVRLTSITAAYRWSLDRRYDRTNATLLQGQDSEACQRYFGLDSPSCDPAQTQQFADYAAGLAPSLLHIPIVSTRILQELRLGHNNVHGLGWVAGVLIDHRSERLRSELSSYSGDPDVTGELFGARRLAISRDQAALFGTLSYREDDLLVSLGLRYDDYRVASQNDVVVPNLLSGSIDSWPRTVSRSGGLSTRVHIDLPIAPGASWHTQLTRSIRPGGVNTASVLLPDRRTYDGDSLWGAELGFNLHLGRDSEMTLTAYMNDWRDMQYRALSENRSHAYLVNVGNAMILGTEFELVARPLPGLTARLEASLIRADLTRVSDAAPLVGGADKGDSIPFVPHRRLQASLARSWSVGGHGQLTIEGDWQYQSGSWSTFTREDPDFVETSSFSLFGAGVSWRRERTSLSLRARNIFNRVANLRAVTNGYGVGQTFSSGPRSILLSWDRHW</sequence>
<dbReference type="Pfam" id="PF07715">
    <property type="entry name" value="Plug"/>
    <property type="match status" value="1"/>
</dbReference>
<evidence type="ECO:0000256" key="1">
    <source>
        <dbReference type="ARBA" id="ARBA00004571"/>
    </source>
</evidence>
<dbReference type="eggNOG" id="COG4773">
    <property type="taxonomic scope" value="Bacteria"/>
</dbReference>
<keyword evidence="9 11" id="KW-0472">Membrane</keyword>
<evidence type="ECO:0000256" key="8">
    <source>
        <dbReference type="ARBA" id="ARBA00023077"/>
    </source>
</evidence>
<dbReference type="Pfam" id="PF00593">
    <property type="entry name" value="TonB_dep_Rec_b-barrel"/>
    <property type="match status" value="1"/>
</dbReference>
<dbReference type="GO" id="GO:0006826">
    <property type="term" value="P:iron ion transport"/>
    <property type="evidence" value="ECO:0007669"/>
    <property type="project" value="UniProtKB-KW"/>
</dbReference>
<comment type="caution">
    <text evidence="13">The sequence shown here is derived from an EMBL/GenBank/DDBJ whole genome shotgun (WGS) entry which is preliminary data.</text>
</comment>
<keyword evidence="13" id="KW-0675">Receptor</keyword>
<keyword evidence="10" id="KW-0998">Cell outer membrane</keyword>
<evidence type="ECO:0000256" key="7">
    <source>
        <dbReference type="ARBA" id="ARBA00023065"/>
    </source>
</evidence>
<proteinExistence type="inferred from homology"/>
<dbReference type="SMART" id="SM00965">
    <property type="entry name" value="STN"/>
    <property type="match status" value="1"/>
</dbReference>
<keyword evidence="2" id="KW-0813">Transport</keyword>
<dbReference type="SUPFAM" id="SSF56935">
    <property type="entry name" value="Porins"/>
    <property type="match status" value="1"/>
</dbReference>
<dbReference type="Gene3D" id="3.55.50.30">
    <property type="match status" value="1"/>
</dbReference>
<keyword evidence="4" id="KW-0410">Iron transport</keyword>
<keyword evidence="8 11" id="KW-0798">TonB box</keyword>
<dbReference type="Proteomes" id="UP000028534">
    <property type="component" value="Unassembled WGS sequence"/>
</dbReference>
<keyword evidence="6" id="KW-0408">Iron</keyword>
<feature type="domain" description="Secretin/TonB short N-terminal" evidence="12">
    <location>
        <begin position="71"/>
        <end position="122"/>
    </location>
</feature>
<evidence type="ECO:0000256" key="6">
    <source>
        <dbReference type="ARBA" id="ARBA00023004"/>
    </source>
</evidence>
<evidence type="ECO:0000256" key="3">
    <source>
        <dbReference type="ARBA" id="ARBA00022452"/>
    </source>
</evidence>
<comment type="similarity">
    <text evidence="11">Belongs to the TonB-dependent receptor family.</text>
</comment>
<gene>
    <name evidence="13" type="ORF">CP98_02849</name>
</gene>
<dbReference type="InterPro" id="IPR036942">
    <property type="entry name" value="Beta-barrel_TonB_sf"/>
</dbReference>
<dbReference type="GO" id="GO:0009279">
    <property type="term" value="C:cell outer membrane"/>
    <property type="evidence" value="ECO:0007669"/>
    <property type="project" value="UniProtKB-SubCell"/>
</dbReference>
<reference evidence="13 14" key="1">
    <citation type="submission" date="2014-03" db="EMBL/GenBank/DDBJ databases">
        <title>Genome sequence of Sphingobium yanoikuyae B1.</title>
        <authorList>
            <person name="Gan H.M."/>
            <person name="Gan H.Y."/>
            <person name="Savka M.A."/>
        </authorList>
    </citation>
    <scope>NUCLEOTIDE SEQUENCE [LARGE SCALE GENOMIC DNA]</scope>
    <source>
        <strain evidence="13 14">B1</strain>
    </source>
</reference>
<dbReference type="InterPro" id="IPR011662">
    <property type="entry name" value="Secretin/TonB_short_N"/>
</dbReference>
<evidence type="ECO:0000256" key="10">
    <source>
        <dbReference type="ARBA" id="ARBA00023237"/>
    </source>
</evidence>
<keyword evidence="5" id="KW-0812">Transmembrane</keyword>
<dbReference type="STRING" id="13690.AX777_04715"/>
<dbReference type="Gene3D" id="2.40.170.20">
    <property type="entry name" value="TonB-dependent receptor, beta-barrel domain"/>
    <property type="match status" value="1"/>
</dbReference>
<organism evidence="13 14">
    <name type="scientific">Sphingobium yanoikuyae</name>
    <name type="common">Sphingomonas yanoikuyae</name>
    <dbReference type="NCBI Taxonomy" id="13690"/>
    <lineage>
        <taxon>Bacteria</taxon>
        <taxon>Pseudomonadati</taxon>
        <taxon>Pseudomonadota</taxon>
        <taxon>Alphaproteobacteria</taxon>
        <taxon>Sphingomonadales</taxon>
        <taxon>Sphingomonadaceae</taxon>
        <taxon>Sphingobium</taxon>
    </lineage>
</organism>
<accession>A0A084EK03</accession>
<dbReference type="PANTHER" id="PTHR32552:SF81">
    <property type="entry name" value="TONB-DEPENDENT OUTER MEMBRANE RECEPTOR"/>
    <property type="match status" value="1"/>
</dbReference>
<evidence type="ECO:0000256" key="11">
    <source>
        <dbReference type="RuleBase" id="RU003357"/>
    </source>
</evidence>
<dbReference type="EMBL" id="JGVR01000017">
    <property type="protein sequence ID" value="KEZ18295.1"/>
    <property type="molecule type" value="Genomic_DNA"/>
</dbReference>